<keyword evidence="16" id="KW-1185">Reference proteome</keyword>
<evidence type="ECO:0000256" key="8">
    <source>
        <dbReference type="ARBA" id="ARBA00023170"/>
    </source>
</evidence>
<feature type="region of interest" description="Disordered" evidence="10">
    <location>
        <begin position="648"/>
        <end position="678"/>
    </location>
</feature>
<keyword evidence="1" id="KW-0723">Serine/threonine-protein kinase</keyword>
<evidence type="ECO:0000259" key="13">
    <source>
        <dbReference type="PROSITE" id="PS50011"/>
    </source>
</evidence>
<feature type="domain" description="Gnk2-homologous" evidence="14">
    <location>
        <begin position="166"/>
        <end position="267"/>
    </location>
</feature>
<dbReference type="InterPro" id="IPR011009">
    <property type="entry name" value="Kinase-like_dom_sf"/>
</dbReference>
<keyword evidence="11" id="KW-0812">Transmembrane</keyword>
<dbReference type="PROSITE" id="PS50011">
    <property type="entry name" value="PROTEIN_KINASE_DOM"/>
    <property type="match status" value="1"/>
</dbReference>
<evidence type="ECO:0008006" key="17">
    <source>
        <dbReference type="Google" id="ProtNLM"/>
    </source>
</evidence>
<sequence>MPDFKPCITCLFLIVSSLLLLSPNVASSSDENNSADEVFIQCGTDEYADLGPTKFTRTFMALMDTVSVKIKEQGWSAESIINPVAPIFALAECRNDLNNSNCYKCFNHAREYLSQCLPKVAGRVYMDGCFLRYDNYGFFNEVLDKKYDHSVCIKSSWMEKMERGRSEYNSTDSNNSNATDPAGFREKVGKAVTNVTETAATSVHKFAVNGDNKDVFALAQCWHTLEREGCERCLKRAERKLSECIIVNDEGKSMLAGCFLKYSTRKFYGEEFDENGVKNNYDNSYNKVIIVSLSSAVAVTLIIITGVMVKKKKAPICTVGMDRSKRFEYVAGYTFKYELLEKATNYFDPAYKLGQGGAGSVFKGTLPQGKTVAVKRLFFTTRQWTDGFFNEVNSITGITHKNVVKLLGCSIEGPESLLVYEFVPNGSLEQILFGKDSTTFLTWKQRFNIICGVAEALAYLHGGTESKIIHRDIKSGNILLDENLDPKIADFGLARFVTENRSHVTTGIAGTLGYMAPEYLLQGQLTEKADVYAFGVVVAEIVCGKKNSVYTQGSTSVLHCIWKNYKAQNITASVDPALNGQFVEEEASNALRAALLCTQSSVSLRPSMSQVLQILTDKDFVVPSPRQRPFLNCTMLSLDDRTQATSTFTLTPETSPNGPATTSARSSFHTTTDSFRSNTHAINIAVPSDPRENNNKNNNNNNK</sequence>
<dbReference type="Gene3D" id="1.10.510.10">
    <property type="entry name" value="Transferase(Phosphotransferase) domain 1"/>
    <property type="match status" value="1"/>
</dbReference>
<keyword evidence="5" id="KW-0547">Nucleotide-binding</keyword>
<dbReference type="FunFam" id="3.30.200.20:FF:000177">
    <property type="entry name" value="Cysteine-rich receptor-like protein kinase 2"/>
    <property type="match status" value="1"/>
</dbReference>
<feature type="chain" id="PRO_5019460660" description="Cysteine-rich receptor-like protein kinase" evidence="12">
    <location>
        <begin position="28"/>
        <end position="703"/>
    </location>
</feature>
<dbReference type="Gene3D" id="3.30.200.20">
    <property type="entry name" value="Phosphorylase Kinase, domain 1"/>
    <property type="match status" value="1"/>
</dbReference>
<keyword evidence="11" id="KW-1133">Transmembrane helix</keyword>
<keyword evidence="2" id="KW-0808">Transferase</keyword>
<keyword evidence="6" id="KW-0418">Kinase</keyword>
<accession>A0A445AUH0</accession>
<feature type="transmembrane region" description="Helical" evidence="11">
    <location>
        <begin position="288"/>
        <end position="309"/>
    </location>
</feature>
<dbReference type="STRING" id="3818.A0A445AUH0"/>
<keyword evidence="7" id="KW-0067">ATP-binding</keyword>
<evidence type="ECO:0000256" key="4">
    <source>
        <dbReference type="ARBA" id="ARBA00022737"/>
    </source>
</evidence>
<keyword evidence="3 12" id="KW-0732">Signal</keyword>
<dbReference type="Gramene" id="arahy.Tifrunner.gnm2.ann2.Ah11g285400.1">
    <property type="protein sequence ID" value="arahy.Tifrunner.gnm2.ann2.Ah11g285400.1-CDS"/>
    <property type="gene ID" value="arahy.Tifrunner.gnm2.ann2.Ah11g285400"/>
</dbReference>
<dbReference type="SUPFAM" id="SSF56112">
    <property type="entry name" value="Protein kinase-like (PK-like)"/>
    <property type="match status" value="1"/>
</dbReference>
<protein>
    <recommendedName>
        <fullName evidence="17">Cysteine-rich receptor-like protein kinase</fullName>
    </recommendedName>
</protein>
<dbReference type="Proteomes" id="UP000289738">
    <property type="component" value="Chromosome B01"/>
</dbReference>
<dbReference type="InterPro" id="IPR000719">
    <property type="entry name" value="Prot_kinase_dom"/>
</dbReference>
<dbReference type="InterPro" id="IPR002902">
    <property type="entry name" value="GNK2"/>
</dbReference>
<name>A0A445AUH0_ARAHY</name>
<dbReference type="FunFam" id="1.10.510.10:FF:000336">
    <property type="entry name" value="Cysteine-rich receptor-like protein kinase 2"/>
    <property type="match status" value="1"/>
</dbReference>
<evidence type="ECO:0000256" key="6">
    <source>
        <dbReference type="ARBA" id="ARBA00022777"/>
    </source>
</evidence>
<dbReference type="Pfam" id="PF00069">
    <property type="entry name" value="Pkinase"/>
    <property type="match status" value="1"/>
</dbReference>
<evidence type="ECO:0000256" key="5">
    <source>
        <dbReference type="ARBA" id="ARBA00022741"/>
    </source>
</evidence>
<dbReference type="EMBL" id="SDMP01000011">
    <property type="protein sequence ID" value="RYR30026.1"/>
    <property type="molecule type" value="Genomic_DNA"/>
</dbReference>
<dbReference type="SMR" id="A0A445AUH0"/>
<dbReference type="Gene3D" id="3.30.430.20">
    <property type="entry name" value="Gnk2 domain, C-X8-C-X2-C motif"/>
    <property type="match status" value="2"/>
</dbReference>
<comment type="caution">
    <text evidence="15">The sequence shown here is derived from an EMBL/GenBank/DDBJ whole genome shotgun (WGS) entry which is preliminary data.</text>
</comment>
<dbReference type="OrthoDB" id="1908121at2759"/>
<dbReference type="PROSITE" id="PS00108">
    <property type="entry name" value="PROTEIN_KINASE_ST"/>
    <property type="match status" value="1"/>
</dbReference>
<evidence type="ECO:0000313" key="15">
    <source>
        <dbReference type="EMBL" id="RYR30026.1"/>
    </source>
</evidence>
<organism evidence="15 16">
    <name type="scientific">Arachis hypogaea</name>
    <name type="common">Peanut</name>
    <dbReference type="NCBI Taxonomy" id="3818"/>
    <lineage>
        <taxon>Eukaryota</taxon>
        <taxon>Viridiplantae</taxon>
        <taxon>Streptophyta</taxon>
        <taxon>Embryophyta</taxon>
        <taxon>Tracheophyta</taxon>
        <taxon>Spermatophyta</taxon>
        <taxon>Magnoliopsida</taxon>
        <taxon>eudicotyledons</taxon>
        <taxon>Gunneridae</taxon>
        <taxon>Pentapetalae</taxon>
        <taxon>rosids</taxon>
        <taxon>fabids</taxon>
        <taxon>Fabales</taxon>
        <taxon>Fabaceae</taxon>
        <taxon>Papilionoideae</taxon>
        <taxon>50 kb inversion clade</taxon>
        <taxon>dalbergioids sensu lato</taxon>
        <taxon>Dalbergieae</taxon>
        <taxon>Pterocarpus clade</taxon>
        <taxon>Arachis</taxon>
    </lineage>
</organism>
<dbReference type="AlphaFoldDB" id="A0A445AUH0"/>
<evidence type="ECO:0000256" key="12">
    <source>
        <dbReference type="SAM" id="SignalP"/>
    </source>
</evidence>
<feature type="domain" description="Gnk2-homologous" evidence="14">
    <location>
        <begin position="35"/>
        <end position="138"/>
    </location>
</feature>
<evidence type="ECO:0000313" key="16">
    <source>
        <dbReference type="Proteomes" id="UP000289738"/>
    </source>
</evidence>
<evidence type="ECO:0000256" key="2">
    <source>
        <dbReference type="ARBA" id="ARBA00022679"/>
    </source>
</evidence>
<feature type="domain" description="Protein kinase" evidence="13">
    <location>
        <begin position="347"/>
        <end position="631"/>
    </location>
</feature>
<dbReference type="SMART" id="SM00220">
    <property type="entry name" value="S_TKc"/>
    <property type="match status" value="1"/>
</dbReference>
<dbReference type="PANTHER" id="PTHR47973">
    <property type="entry name" value="CYSTEINE-RICH RECEPTOR-LIKE PROTEIN KINASE 3"/>
    <property type="match status" value="1"/>
</dbReference>
<keyword evidence="4" id="KW-0677">Repeat</keyword>
<evidence type="ECO:0000256" key="3">
    <source>
        <dbReference type="ARBA" id="ARBA00022729"/>
    </source>
</evidence>
<evidence type="ECO:0000256" key="1">
    <source>
        <dbReference type="ARBA" id="ARBA00022527"/>
    </source>
</evidence>
<dbReference type="InterPro" id="IPR052059">
    <property type="entry name" value="CR_Ser/Thr_kinase"/>
</dbReference>
<dbReference type="InterPro" id="IPR008271">
    <property type="entry name" value="Ser/Thr_kinase_AS"/>
</dbReference>
<evidence type="ECO:0000256" key="11">
    <source>
        <dbReference type="SAM" id="Phobius"/>
    </source>
</evidence>
<evidence type="ECO:0000259" key="14">
    <source>
        <dbReference type="PROSITE" id="PS51473"/>
    </source>
</evidence>
<dbReference type="CDD" id="cd23509">
    <property type="entry name" value="Gnk2-like"/>
    <property type="match status" value="2"/>
</dbReference>
<dbReference type="Pfam" id="PF01657">
    <property type="entry name" value="Stress-antifung"/>
    <property type="match status" value="2"/>
</dbReference>
<dbReference type="InterPro" id="IPR038408">
    <property type="entry name" value="GNK2_sf"/>
</dbReference>
<dbReference type="CDD" id="cd14066">
    <property type="entry name" value="STKc_IRAK"/>
    <property type="match status" value="1"/>
</dbReference>
<dbReference type="PROSITE" id="PS51473">
    <property type="entry name" value="GNK2"/>
    <property type="match status" value="2"/>
</dbReference>
<evidence type="ECO:0000256" key="10">
    <source>
        <dbReference type="SAM" id="MobiDB-lite"/>
    </source>
</evidence>
<gene>
    <name evidence="15" type="ORF">Ahy_B01g054791</name>
</gene>
<feature type="region of interest" description="Disordered" evidence="10">
    <location>
        <begin position="684"/>
        <end position="703"/>
    </location>
</feature>
<evidence type="ECO:0000256" key="9">
    <source>
        <dbReference type="ARBA" id="ARBA00023180"/>
    </source>
</evidence>
<reference evidence="15 16" key="1">
    <citation type="submission" date="2019-01" db="EMBL/GenBank/DDBJ databases">
        <title>Sequencing of cultivated peanut Arachis hypogaea provides insights into genome evolution and oil improvement.</title>
        <authorList>
            <person name="Chen X."/>
        </authorList>
    </citation>
    <scope>NUCLEOTIDE SEQUENCE [LARGE SCALE GENOMIC DNA]</scope>
    <source>
        <strain evidence="16">cv. Fuhuasheng</strain>
        <tissue evidence="15">Leaves</tissue>
    </source>
</reference>
<keyword evidence="8" id="KW-0675">Receptor</keyword>
<proteinExistence type="predicted"/>
<keyword evidence="9" id="KW-0325">Glycoprotein</keyword>
<feature type="signal peptide" evidence="12">
    <location>
        <begin position="1"/>
        <end position="27"/>
    </location>
</feature>
<dbReference type="GO" id="GO:0004674">
    <property type="term" value="F:protein serine/threonine kinase activity"/>
    <property type="evidence" value="ECO:0007669"/>
    <property type="project" value="UniProtKB-KW"/>
</dbReference>
<evidence type="ECO:0000256" key="7">
    <source>
        <dbReference type="ARBA" id="ARBA00022840"/>
    </source>
</evidence>
<keyword evidence="11" id="KW-0472">Membrane</keyword>
<dbReference type="GO" id="GO:0005524">
    <property type="term" value="F:ATP binding"/>
    <property type="evidence" value="ECO:0007669"/>
    <property type="project" value="UniProtKB-KW"/>
</dbReference>